<keyword evidence="2" id="KW-0808">Transferase</keyword>
<dbReference type="InterPro" id="IPR019845">
    <property type="entry name" value="Squalene/phytoene_synthase_CS"/>
</dbReference>
<dbReference type="PANTHER" id="PTHR31480">
    <property type="entry name" value="BIFUNCTIONAL LYCOPENE CYCLASE/PHYTOENE SYNTHASE"/>
    <property type="match status" value="1"/>
</dbReference>
<dbReference type="GO" id="GO:0016117">
    <property type="term" value="P:carotenoid biosynthetic process"/>
    <property type="evidence" value="ECO:0007669"/>
    <property type="project" value="UniProtKB-ARBA"/>
</dbReference>
<dbReference type="SFLD" id="SFLDS00005">
    <property type="entry name" value="Isoprenoid_Synthase_Type_I"/>
    <property type="match status" value="1"/>
</dbReference>
<dbReference type="GO" id="GO:0051996">
    <property type="term" value="F:squalene synthase [NAD(P)H] activity"/>
    <property type="evidence" value="ECO:0007669"/>
    <property type="project" value="InterPro"/>
</dbReference>
<dbReference type="SFLD" id="SFLDG01018">
    <property type="entry name" value="Squalene/Phytoene_Synthase_Lik"/>
    <property type="match status" value="1"/>
</dbReference>
<dbReference type="InterPro" id="IPR002060">
    <property type="entry name" value="Squ/phyt_synthse"/>
</dbReference>
<accession>A0A0P6X1K5</accession>
<evidence type="ECO:0000256" key="1">
    <source>
        <dbReference type="ARBA" id="ARBA00004829"/>
    </source>
</evidence>
<dbReference type="InterPro" id="IPR008949">
    <property type="entry name" value="Isoprenoid_synthase_dom_sf"/>
</dbReference>
<protein>
    <recommendedName>
        <fullName evidence="5">Squalene synthase</fullName>
    </recommendedName>
</protein>
<comment type="pathway">
    <text evidence="1">Carotenoid biosynthesis.</text>
</comment>
<evidence type="ECO:0000313" key="3">
    <source>
        <dbReference type="EMBL" id="KPL74812.1"/>
    </source>
</evidence>
<dbReference type="OrthoDB" id="9787280at2"/>
<sequence length="302" mass="34827">MSAIQQSQVINLQQAQSSTEEIIRQHSRTFFFATALLPRAKRSAIRALYAFCRTTDDLVDRESATLDELEAWRSQNTLSFEEQTDPVLYYWGKIRSQYQVDSRYENELIDGVRKDLEKTRYQTWADLQQYCYLVASTVGLLSMPIIGLAHRATPEQAAPYAVTLGIALQLTNILRDIKEDKDRGRIYLPEEDLRQFGLTSDDILREVYDHRFISLMKFQIQRARQLYRQALPGILLLHPSVRLAVGASAILYRAILDEIEAIQYNVFQQRAHTSALKKIAMLPSILLTINFLKRPKLDPTKS</sequence>
<dbReference type="STRING" id="1134406.ADN00_13275"/>
<dbReference type="AlphaFoldDB" id="A0A0P6X1K5"/>
<dbReference type="PROSITE" id="PS01045">
    <property type="entry name" value="SQUALEN_PHYTOEN_SYN_2"/>
    <property type="match status" value="1"/>
</dbReference>
<dbReference type="Gene3D" id="1.10.600.10">
    <property type="entry name" value="Farnesyl Diphosphate Synthase"/>
    <property type="match status" value="1"/>
</dbReference>
<dbReference type="InterPro" id="IPR033904">
    <property type="entry name" value="Trans_IPPS_HH"/>
</dbReference>
<dbReference type="GO" id="GO:0004311">
    <property type="term" value="F:geranylgeranyl diphosphate synthase activity"/>
    <property type="evidence" value="ECO:0007669"/>
    <property type="project" value="InterPro"/>
</dbReference>
<dbReference type="SFLD" id="SFLDG01212">
    <property type="entry name" value="Phytoene_synthase_like"/>
    <property type="match status" value="1"/>
</dbReference>
<reference evidence="3 4" key="1">
    <citation type="submission" date="2015-07" db="EMBL/GenBank/DDBJ databases">
        <title>Genome sequence of Ornatilinea apprima DSM 23815.</title>
        <authorList>
            <person name="Hemp J."/>
            <person name="Ward L.M."/>
            <person name="Pace L.A."/>
            <person name="Fischer W.W."/>
        </authorList>
    </citation>
    <scope>NUCLEOTIDE SEQUENCE [LARGE SCALE GENOMIC DNA]</scope>
    <source>
        <strain evidence="3 4">P3M-1</strain>
    </source>
</reference>
<dbReference type="InterPro" id="IPR044843">
    <property type="entry name" value="Trans_IPPS_bact-type"/>
</dbReference>
<evidence type="ECO:0000313" key="4">
    <source>
        <dbReference type="Proteomes" id="UP000050417"/>
    </source>
</evidence>
<dbReference type="Proteomes" id="UP000050417">
    <property type="component" value="Unassembled WGS sequence"/>
</dbReference>
<gene>
    <name evidence="3" type="ORF">ADN00_13275</name>
</gene>
<evidence type="ECO:0000256" key="2">
    <source>
        <dbReference type="ARBA" id="ARBA00022679"/>
    </source>
</evidence>
<comment type="caution">
    <text evidence="3">The sequence shown here is derived from an EMBL/GenBank/DDBJ whole genome shotgun (WGS) entry which is preliminary data.</text>
</comment>
<dbReference type="PATRIC" id="fig|1134406.4.peg.1137"/>
<dbReference type="PROSITE" id="PS01044">
    <property type="entry name" value="SQUALEN_PHYTOEN_SYN_1"/>
    <property type="match status" value="1"/>
</dbReference>
<dbReference type="CDD" id="cd00683">
    <property type="entry name" value="Trans_IPPS_HH"/>
    <property type="match status" value="1"/>
</dbReference>
<name>A0A0P6X1K5_9CHLR</name>
<dbReference type="SUPFAM" id="SSF48576">
    <property type="entry name" value="Terpenoid synthases"/>
    <property type="match status" value="1"/>
</dbReference>
<dbReference type="Pfam" id="PF00494">
    <property type="entry name" value="SQS_PSY"/>
    <property type="match status" value="1"/>
</dbReference>
<proteinExistence type="predicted"/>
<organism evidence="3 4">
    <name type="scientific">Ornatilinea apprima</name>
    <dbReference type="NCBI Taxonomy" id="1134406"/>
    <lineage>
        <taxon>Bacteria</taxon>
        <taxon>Bacillati</taxon>
        <taxon>Chloroflexota</taxon>
        <taxon>Anaerolineae</taxon>
        <taxon>Anaerolineales</taxon>
        <taxon>Anaerolineaceae</taxon>
        <taxon>Ornatilinea</taxon>
    </lineage>
</organism>
<evidence type="ECO:0008006" key="5">
    <source>
        <dbReference type="Google" id="ProtNLM"/>
    </source>
</evidence>
<keyword evidence="4" id="KW-1185">Reference proteome</keyword>
<dbReference type="EMBL" id="LGCL01000031">
    <property type="protein sequence ID" value="KPL74812.1"/>
    <property type="molecule type" value="Genomic_DNA"/>
</dbReference>
<dbReference type="RefSeq" id="WP_075063505.1">
    <property type="nucleotide sequence ID" value="NZ_LGCL01000031.1"/>
</dbReference>